<evidence type="ECO:0000313" key="3">
    <source>
        <dbReference type="Proteomes" id="UP001303473"/>
    </source>
</evidence>
<keyword evidence="3" id="KW-1185">Reference proteome</keyword>
<comment type="similarity">
    <text evidence="1">Belongs to the Cyclase 1 superfamily.</text>
</comment>
<dbReference type="EMBL" id="MU853910">
    <property type="protein sequence ID" value="KAK3935722.1"/>
    <property type="molecule type" value="Genomic_DNA"/>
</dbReference>
<sequence length="344" mass="37174">MAETKRPPFSALPLDPNGPPGNAWGLYGADDCLGALNLLTPAVVVSAATEIKTGERVSLDWQLTKPSRSSFGRDPFASKFINKTKPGAPHRCVNDDILTFNTQCSSQWDGLRHYGYQKAQRYYNNTTPSDLSDPAVLSIDAVAEKGGIVGRGVLLDYAAYCARHNITVDPLASSAIKVDDLQKVADEQGVAFKQGDILFIRGGYTAAYNALSPEQREAVGKREPDPALFLGVEPSATTLKWIWETGFAAVAGDMPSFEQAPLAGPHTHIGGIWKGESWEEEMQGGGLLHQWLLGGWGLPIGELFDLETLSKRCAEMKRWTFFLSSVPLKVPGGVASPPNAVAIF</sequence>
<dbReference type="Gene3D" id="3.50.30.50">
    <property type="entry name" value="Putative cyclase"/>
    <property type="match status" value="1"/>
</dbReference>
<dbReference type="GO" id="GO:0004061">
    <property type="term" value="F:arylformamidase activity"/>
    <property type="evidence" value="ECO:0007669"/>
    <property type="project" value="InterPro"/>
</dbReference>
<name>A0AAN6MY99_9PEZI</name>
<dbReference type="GO" id="GO:0019441">
    <property type="term" value="P:L-tryptophan catabolic process to kynurenine"/>
    <property type="evidence" value="ECO:0007669"/>
    <property type="project" value="InterPro"/>
</dbReference>
<dbReference type="PANTHER" id="PTHR34861:SF11">
    <property type="entry name" value="CYCLASE"/>
    <property type="match status" value="1"/>
</dbReference>
<protein>
    <submittedName>
        <fullName evidence="2">Cyclase</fullName>
    </submittedName>
</protein>
<dbReference type="AlphaFoldDB" id="A0AAN6MY99"/>
<evidence type="ECO:0000256" key="1">
    <source>
        <dbReference type="ARBA" id="ARBA00007865"/>
    </source>
</evidence>
<dbReference type="Pfam" id="PF04199">
    <property type="entry name" value="Cyclase"/>
    <property type="match status" value="1"/>
</dbReference>
<dbReference type="Proteomes" id="UP001303473">
    <property type="component" value="Unassembled WGS sequence"/>
</dbReference>
<dbReference type="PANTHER" id="PTHR34861">
    <property type="match status" value="1"/>
</dbReference>
<dbReference type="SUPFAM" id="SSF102198">
    <property type="entry name" value="Putative cyclase"/>
    <property type="match status" value="1"/>
</dbReference>
<comment type="caution">
    <text evidence="2">The sequence shown here is derived from an EMBL/GenBank/DDBJ whole genome shotgun (WGS) entry which is preliminary data.</text>
</comment>
<accession>A0AAN6MY99</accession>
<gene>
    <name evidence="2" type="ORF">QBC46DRAFT_396837</name>
</gene>
<organism evidence="2 3">
    <name type="scientific">Diplogelasinospora grovesii</name>
    <dbReference type="NCBI Taxonomy" id="303347"/>
    <lineage>
        <taxon>Eukaryota</taxon>
        <taxon>Fungi</taxon>
        <taxon>Dikarya</taxon>
        <taxon>Ascomycota</taxon>
        <taxon>Pezizomycotina</taxon>
        <taxon>Sordariomycetes</taxon>
        <taxon>Sordariomycetidae</taxon>
        <taxon>Sordariales</taxon>
        <taxon>Diplogelasinosporaceae</taxon>
        <taxon>Diplogelasinospora</taxon>
    </lineage>
</organism>
<dbReference type="InterPro" id="IPR037175">
    <property type="entry name" value="KFase_sf"/>
</dbReference>
<evidence type="ECO:0000313" key="2">
    <source>
        <dbReference type="EMBL" id="KAK3935722.1"/>
    </source>
</evidence>
<reference evidence="3" key="1">
    <citation type="journal article" date="2023" name="Mol. Phylogenet. Evol.">
        <title>Genome-scale phylogeny and comparative genomics of the fungal order Sordariales.</title>
        <authorList>
            <person name="Hensen N."/>
            <person name="Bonometti L."/>
            <person name="Westerberg I."/>
            <person name="Brannstrom I.O."/>
            <person name="Guillou S."/>
            <person name="Cros-Aarteil S."/>
            <person name="Calhoun S."/>
            <person name="Haridas S."/>
            <person name="Kuo A."/>
            <person name="Mondo S."/>
            <person name="Pangilinan J."/>
            <person name="Riley R."/>
            <person name="LaButti K."/>
            <person name="Andreopoulos B."/>
            <person name="Lipzen A."/>
            <person name="Chen C."/>
            <person name="Yan M."/>
            <person name="Daum C."/>
            <person name="Ng V."/>
            <person name="Clum A."/>
            <person name="Steindorff A."/>
            <person name="Ohm R.A."/>
            <person name="Martin F."/>
            <person name="Silar P."/>
            <person name="Natvig D.O."/>
            <person name="Lalanne C."/>
            <person name="Gautier V."/>
            <person name="Ament-Velasquez S.L."/>
            <person name="Kruys A."/>
            <person name="Hutchinson M.I."/>
            <person name="Powell A.J."/>
            <person name="Barry K."/>
            <person name="Miller A.N."/>
            <person name="Grigoriev I.V."/>
            <person name="Debuchy R."/>
            <person name="Gladieux P."/>
            <person name="Hiltunen Thoren M."/>
            <person name="Johannesson H."/>
        </authorList>
    </citation>
    <scope>NUCLEOTIDE SEQUENCE [LARGE SCALE GENOMIC DNA]</scope>
    <source>
        <strain evidence="3">CBS 340.73</strain>
    </source>
</reference>
<proteinExistence type="inferred from homology"/>
<dbReference type="InterPro" id="IPR007325">
    <property type="entry name" value="KFase/CYL"/>
</dbReference>